<organism evidence="2 4">
    <name type="scientific">Devosia limi DSM 17137</name>
    <dbReference type="NCBI Taxonomy" id="1121477"/>
    <lineage>
        <taxon>Bacteria</taxon>
        <taxon>Pseudomonadati</taxon>
        <taxon>Pseudomonadota</taxon>
        <taxon>Alphaproteobacteria</taxon>
        <taxon>Hyphomicrobiales</taxon>
        <taxon>Devosiaceae</taxon>
        <taxon>Devosia</taxon>
    </lineage>
</organism>
<dbReference type="RefSeq" id="WP_046134772.1">
    <property type="nucleotide sequence ID" value="NZ_FQVC01000007.1"/>
</dbReference>
<accession>A0A0F5LTU8</accession>
<dbReference type="InterPro" id="IPR051678">
    <property type="entry name" value="AGP_Transferase"/>
</dbReference>
<dbReference type="EMBL" id="FQVC01000007">
    <property type="protein sequence ID" value="SHF39374.1"/>
    <property type="molecule type" value="Genomic_DNA"/>
</dbReference>
<dbReference type="STRING" id="1121477.SAMN02745223_02505"/>
<gene>
    <name evidence="3" type="ORF">SAMN02745223_02505</name>
    <name evidence="2" type="ORF">VW29_07905</name>
</gene>
<keyword evidence="4" id="KW-1185">Reference proteome</keyword>
<proteinExistence type="predicted"/>
<reference evidence="2 4" key="1">
    <citation type="submission" date="2015-03" db="EMBL/GenBank/DDBJ databases">
        <authorList>
            <person name="Hassan Y.I."/>
            <person name="Lepp D."/>
            <person name="Zhou T."/>
        </authorList>
    </citation>
    <scope>NUCLEOTIDE SEQUENCE [LARGE SCALE GENOMIC DNA]</scope>
    <source>
        <strain evidence="2 4">DSM 17137</strain>
    </source>
</reference>
<evidence type="ECO:0000313" key="5">
    <source>
        <dbReference type="Proteomes" id="UP000184533"/>
    </source>
</evidence>
<dbReference type="OrthoDB" id="5185751at2"/>
<evidence type="ECO:0000313" key="3">
    <source>
        <dbReference type="EMBL" id="SHF39374.1"/>
    </source>
</evidence>
<dbReference type="Proteomes" id="UP000033608">
    <property type="component" value="Unassembled WGS sequence"/>
</dbReference>
<sequence>MKESSKSIHPLDEHRDPISTALVRSLAAEVAAQYGGDLARMQRANGYSNATWVGNGIAVRIAHTAVGMAREVAILRALPKEVGHPEILGEGTTNGHGWIVSAEIRGQNLHEAWSTLTPAQREAAVRQLWARAQIVHDATPSLSTIVASHGGFIPATFDAAIAAADRANVKLGLSSAQQSQLYKVIEGYFRAAPLVEQIANHGDLALMNALWEGDVIALLDFEFAVLGPVEIDLCRLVCEACVSDDGHLINSDAGNATIEIAARYMDPIHGPSLIHGAAVLDQLRDIDIWTASESVEDWRPCRLLAGLLSVNGGYLAPLLK</sequence>
<dbReference type="InterPro" id="IPR011009">
    <property type="entry name" value="Kinase-like_dom_sf"/>
</dbReference>
<keyword evidence="3" id="KW-0418">Kinase</keyword>
<dbReference type="Pfam" id="PF01636">
    <property type="entry name" value="APH"/>
    <property type="match status" value="1"/>
</dbReference>
<dbReference type="SUPFAM" id="SSF56112">
    <property type="entry name" value="Protein kinase-like (PK-like)"/>
    <property type="match status" value="1"/>
</dbReference>
<dbReference type="EMBL" id="LAJF01000061">
    <property type="protein sequence ID" value="KKB85072.1"/>
    <property type="molecule type" value="Genomic_DNA"/>
</dbReference>
<evidence type="ECO:0000313" key="2">
    <source>
        <dbReference type="EMBL" id="KKB85072.1"/>
    </source>
</evidence>
<dbReference type="PATRIC" id="fig|1121477.3.peg.2672"/>
<reference evidence="3 5" key="2">
    <citation type="submission" date="2016-11" db="EMBL/GenBank/DDBJ databases">
        <authorList>
            <person name="Jaros S."/>
            <person name="Januszkiewicz K."/>
            <person name="Wedrychowicz H."/>
        </authorList>
    </citation>
    <scope>NUCLEOTIDE SEQUENCE [LARGE SCALE GENOMIC DNA]</scope>
    <source>
        <strain evidence="3 5">DSM 17137</strain>
    </source>
</reference>
<protein>
    <submittedName>
        <fullName evidence="2">Phosphotransferase</fullName>
    </submittedName>
    <submittedName>
        <fullName evidence="3">Scyllo-inosamine 4-kinase</fullName>
    </submittedName>
</protein>
<evidence type="ECO:0000259" key="1">
    <source>
        <dbReference type="Pfam" id="PF01636"/>
    </source>
</evidence>
<dbReference type="Proteomes" id="UP000184533">
    <property type="component" value="Unassembled WGS sequence"/>
</dbReference>
<feature type="domain" description="Aminoglycoside phosphotransferase" evidence="1">
    <location>
        <begin position="45"/>
        <end position="237"/>
    </location>
</feature>
<dbReference type="AlphaFoldDB" id="A0A0F5LTU8"/>
<keyword evidence="2" id="KW-0808">Transferase</keyword>
<dbReference type="GO" id="GO:0016301">
    <property type="term" value="F:kinase activity"/>
    <property type="evidence" value="ECO:0007669"/>
    <property type="project" value="UniProtKB-KW"/>
</dbReference>
<evidence type="ECO:0000313" key="4">
    <source>
        <dbReference type="Proteomes" id="UP000033608"/>
    </source>
</evidence>
<name>A0A0F5LTU8_9HYPH</name>
<dbReference type="InterPro" id="IPR002575">
    <property type="entry name" value="Aminoglycoside_PTrfase"/>
</dbReference>
<dbReference type="PANTHER" id="PTHR21310">
    <property type="entry name" value="AMINOGLYCOSIDE PHOSPHOTRANSFERASE-RELATED-RELATED"/>
    <property type="match status" value="1"/>
</dbReference>
<dbReference type="Gene3D" id="3.90.1200.10">
    <property type="match status" value="1"/>
</dbReference>